<dbReference type="AlphaFoldDB" id="A0A1H6BF64"/>
<evidence type="ECO:0000259" key="1">
    <source>
        <dbReference type="SMART" id="SM00953"/>
    </source>
</evidence>
<dbReference type="OrthoDB" id="7300555at2"/>
<dbReference type="SMART" id="SM00953">
    <property type="entry name" value="RES"/>
    <property type="match status" value="1"/>
</dbReference>
<protein>
    <submittedName>
        <fullName evidence="2">RES domain-containing protein</fullName>
    </submittedName>
</protein>
<dbReference type="Pfam" id="PF08808">
    <property type="entry name" value="RES"/>
    <property type="match status" value="1"/>
</dbReference>
<evidence type="ECO:0000313" key="2">
    <source>
        <dbReference type="EMBL" id="SEG58917.1"/>
    </source>
</evidence>
<dbReference type="EMBL" id="FNUZ01000007">
    <property type="protein sequence ID" value="SEG58917.1"/>
    <property type="molecule type" value="Genomic_DNA"/>
</dbReference>
<dbReference type="Proteomes" id="UP000236752">
    <property type="component" value="Unassembled WGS sequence"/>
</dbReference>
<keyword evidence="3" id="KW-1185">Reference proteome</keyword>
<organism evidence="2 3">
    <name type="scientific">Thalassococcus halodurans</name>
    <dbReference type="NCBI Taxonomy" id="373675"/>
    <lineage>
        <taxon>Bacteria</taxon>
        <taxon>Pseudomonadati</taxon>
        <taxon>Pseudomonadota</taxon>
        <taxon>Alphaproteobacteria</taxon>
        <taxon>Rhodobacterales</taxon>
        <taxon>Roseobacteraceae</taxon>
        <taxon>Thalassococcus</taxon>
    </lineage>
</organism>
<feature type="domain" description="RES" evidence="1">
    <location>
        <begin position="72"/>
        <end position="209"/>
    </location>
</feature>
<dbReference type="RefSeq" id="WP_103911625.1">
    <property type="nucleotide sequence ID" value="NZ_FNUZ01000007.1"/>
</dbReference>
<evidence type="ECO:0000313" key="3">
    <source>
        <dbReference type="Proteomes" id="UP000236752"/>
    </source>
</evidence>
<dbReference type="InterPro" id="IPR014914">
    <property type="entry name" value="RES_dom"/>
</dbReference>
<gene>
    <name evidence="2" type="ORF">SAMN04488045_3478</name>
</gene>
<proteinExistence type="predicted"/>
<reference evidence="2 3" key="1">
    <citation type="submission" date="2016-10" db="EMBL/GenBank/DDBJ databases">
        <authorList>
            <person name="de Groot N.N."/>
        </authorList>
    </citation>
    <scope>NUCLEOTIDE SEQUENCE [LARGE SCALE GENOMIC DNA]</scope>
    <source>
        <strain evidence="2 3">DSM 26915</strain>
    </source>
</reference>
<accession>A0A1H6BF64</accession>
<sequence>MSAPTWTPDALRSEAQPYNKPAWRLVEAQHHVSTLKLTDSLAEQELLEDILEDTKPPVPSDCAHLDYLLATPFRYRPYPHGSRFRRAGITPGVWYGAEDPNTALAEMAFYRVLFYAESPDTPFPNTAADYTAFAVPVKTAAAVDLTSGELAKDADAWEHLTDYAPCQTLAETARDIGAEVIRYRSARDPDGGANVAVLTCTAFARAKPTQRQTWRIRISANGVQALCDHPRTAVEFPPDSFDADSRVAGMDWTRA</sequence>
<name>A0A1H6BF64_9RHOB</name>